<gene>
    <name evidence="1" type="ORF">CHLNCDRAFT_137563</name>
</gene>
<proteinExistence type="predicted"/>
<dbReference type="GeneID" id="17358761"/>
<evidence type="ECO:0000313" key="2">
    <source>
        <dbReference type="Proteomes" id="UP000008141"/>
    </source>
</evidence>
<dbReference type="PANTHER" id="PTHR36342">
    <property type="entry name" value="PTB DOMAIN ENGULFMENT ADAPTER"/>
    <property type="match status" value="1"/>
</dbReference>
<dbReference type="FunCoup" id="E1Z3Z3">
    <property type="interactions" value="338"/>
</dbReference>
<dbReference type="OMA" id="CTHHADR"/>
<dbReference type="KEGG" id="cvr:CHLNCDRAFT_137563"/>
<dbReference type="EMBL" id="GL433836">
    <property type="protein sequence ID" value="EFN58965.1"/>
    <property type="molecule type" value="Genomic_DNA"/>
</dbReference>
<dbReference type="OrthoDB" id="530022at2759"/>
<sequence length="191" mass="20715">MPNAHIQPARRLGWWHGWDGGTAAPCQQRRRRRLAATGQGPATQGPATGRVYRATCPLEGWEALAESLGPLYPPQLQLHHYVVLEAAQQAAGTMPDAPLIAAYDFLPADPTSPITAALLLSGGSVPGIARSRQLRGVPRQRCQLVGCTTLSDPHAAAAAFQRRYARGLQLLRDDCTHHADRLIDHLLRSSQ</sequence>
<reference evidence="1 2" key="1">
    <citation type="journal article" date="2010" name="Plant Cell">
        <title>The Chlorella variabilis NC64A genome reveals adaptation to photosymbiosis, coevolution with viruses, and cryptic sex.</title>
        <authorList>
            <person name="Blanc G."/>
            <person name="Duncan G."/>
            <person name="Agarkova I."/>
            <person name="Borodovsky M."/>
            <person name="Gurnon J."/>
            <person name="Kuo A."/>
            <person name="Lindquist E."/>
            <person name="Lucas S."/>
            <person name="Pangilinan J."/>
            <person name="Polle J."/>
            <person name="Salamov A."/>
            <person name="Terry A."/>
            <person name="Yamada T."/>
            <person name="Dunigan D.D."/>
            <person name="Grigoriev I.V."/>
            <person name="Claverie J.M."/>
            <person name="Van Etten J.L."/>
        </authorList>
    </citation>
    <scope>NUCLEOTIDE SEQUENCE [LARGE SCALE GENOMIC DNA]</scope>
    <source>
        <strain evidence="1 2">NC64A</strain>
    </source>
</reference>
<dbReference type="AlphaFoldDB" id="E1Z3Z3"/>
<protein>
    <submittedName>
        <fullName evidence="1">Uncharacterized protein</fullName>
    </submittedName>
</protein>
<dbReference type="RefSeq" id="XP_005851067.1">
    <property type="nucleotide sequence ID" value="XM_005851005.1"/>
</dbReference>
<dbReference type="eggNOG" id="ENOG502R37Q">
    <property type="taxonomic scope" value="Eukaryota"/>
</dbReference>
<dbReference type="Proteomes" id="UP000008141">
    <property type="component" value="Unassembled WGS sequence"/>
</dbReference>
<dbReference type="InParanoid" id="E1Z3Z3"/>
<dbReference type="PANTHER" id="PTHR36342:SF1">
    <property type="entry name" value="PTB DOMAIN ENGULFMENT ADAPTER"/>
    <property type="match status" value="1"/>
</dbReference>
<evidence type="ECO:0000313" key="1">
    <source>
        <dbReference type="EMBL" id="EFN58965.1"/>
    </source>
</evidence>
<accession>E1Z3Z3</accession>
<name>E1Z3Z3_CHLVA</name>
<organism evidence="2">
    <name type="scientific">Chlorella variabilis</name>
    <name type="common">Green alga</name>
    <dbReference type="NCBI Taxonomy" id="554065"/>
    <lineage>
        <taxon>Eukaryota</taxon>
        <taxon>Viridiplantae</taxon>
        <taxon>Chlorophyta</taxon>
        <taxon>core chlorophytes</taxon>
        <taxon>Trebouxiophyceae</taxon>
        <taxon>Chlorellales</taxon>
        <taxon>Chlorellaceae</taxon>
        <taxon>Chlorella clade</taxon>
        <taxon>Chlorella</taxon>
    </lineage>
</organism>
<keyword evidence="2" id="KW-1185">Reference proteome</keyword>